<proteinExistence type="predicted"/>
<dbReference type="PaxDb" id="214684-Q5KJ59"/>
<feature type="compositionally biased region" description="Polar residues" evidence="1">
    <location>
        <begin position="112"/>
        <end position="172"/>
    </location>
</feature>
<feature type="region of interest" description="Disordered" evidence="1">
    <location>
        <begin position="1"/>
        <end position="180"/>
    </location>
</feature>
<feature type="compositionally biased region" description="Low complexity" evidence="1">
    <location>
        <begin position="72"/>
        <end position="86"/>
    </location>
</feature>
<dbReference type="HOGENOM" id="CLU_074387_0_0_1"/>
<sequence>MSHSHIHNTFAPSTLTNPFAPAPLRPRASGNGVIGNVLSAPHDTDDGSYADNAIIPKLHSDTRKPVDRSDPKVSQVASAVVQNVKSSEGEAAVHANHQHGPYGRQPVGFLTPNVQRNQGYGSHDYTQNSNSIPSTNGLGLASSPQRQKQSDTNAQAEHSQSVPNQSRTQPTHGNYPPIRNVPPAITTGLVPPLSILLPAPASPICPLLAAPPQAHYSPLPFPSSPHPSPHRTTPSSSPSTPKHILAHARASTTSESIRGFDLLAEKKASFREGEEELMTPFSPRPRNKPSALRDGLRASGADFWKRYSVSVRLDEIDKQKGPSSDWLSKAQANRGILKKMAWSFTLMTLVIVAIIVVVVVVTNNKSDNSSKTKSNL</sequence>
<evidence type="ECO:0000256" key="2">
    <source>
        <dbReference type="SAM" id="Phobius"/>
    </source>
</evidence>
<keyword evidence="2" id="KW-0812">Transmembrane</keyword>
<feature type="compositionally biased region" description="Low complexity" evidence="1">
    <location>
        <begin position="230"/>
        <end position="241"/>
    </location>
</feature>
<dbReference type="GeneID" id="3257373"/>
<evidence type="ECO:0000256" key="1">
    <source>
        <dbReference type="SAM" id="MobiDB-lite"/>
    </source>
</evidence>
<dbReference type="InParanoid" id="Q5KJ59"/>
<dbReference type="VEuPathDB" id="FungiDB:CND00560"/>
<name>Q5KJ59_CRYD1</name>
<keyword evidence="4" id="KW-1185">Reference proteome</keyword>
<keyword evidence="2" id="KW-1133">Transmembrane helix</keyword>
<organism evidence="3 4">
    <name type="scientific">Cryptococcus deneoformans (strain JEC21 / ATCC MYA-565)</name>
    <name type="common">Cryptococcus neoformans var. neoformans serotype D</name>
    <dbReference type="NCBI Taxonomy" id="214684"/>
    <lineage>
        <taxon>Eukaryota</taxon>
        <taxon>Fungi</taxon>
        <taxon>Dikarya</taxon>
        <taxon>Basidiomycota</taxon>
        <taxon>Agaricomycotina</taxon>
        <taxon>Tremellomycetes</taxon>
        <taxon>Tremellales</taxon>
        <taxon>Cryptococcaceae</taxon>
        <taxon>Cryptococcus</taxon>
        <taxon>Cryptococcus neoformans species complex</taxon>
    </lineage>
</organism>
<dbReference type="AlphaFoldDB" id="Q5KJ59"/>
<feature type="region of interest" description="Disordered" evidence="1">
    <location>
        <begin position="271"/>
        <end position="294"/>
    </location>
</feature>
<accession>Q5KJ59</accession>
<evidence type="ECO:0000313" key="3">
    <source>
        <dbReference type="EMBL" id="AAW43151.2"/>
    </source>
</evidence>
<protein>
    <submittedName>
        <fullName evidence="3">Uncharacterized protein</fullName>
    </submittedName>
</protein>
<dbReference type="RefSeq" id="XP_024512730.1">
    <property type="nucleotide sequence ID" value="XM_024656946.1"/>
</dbReference>
<evidence type="ECO:0000313" key="4">
    <source>
        <dbReference type="Proteomes" id="UP000002149"/>
    </source>
</evidence>
<dbReference type="Proteomes" id="UP000002149">
    <property type="component" value="Chromosome 4"/>
</dbReference>
<keyword evidence="2" id="KW-0472">Membrane</keyword>
<feature type="region of interest" description="Disordered" evidence="1">
    <location>
        <begin position="218"/>
        <end position="253"/>
    </location>
</feature>
<feature type="transmembrane region" description="Helical" evidence="2">
    <location>
        <begin position="340"/>
        <end position="361"/>
    </location>
</feature>
<feature type="compositionally biased region" description="Basic and acidic residues" evidence="1">
    <location>
        <begin position="58"/>
        <end position="71"/>
    </location>
</feature>
<dbReference type="KEGG" id="cne:CND00560"/>
<gene>
    <name evidence="3" type="ordered locus">CND00560</name>
</gene>
<dbReference type="EMBL" id="AE017344">
    <property type="protein sequence ID" value="AAW43151.2"/>
    <property type="molecule type" value="Genomic_DNA"/>
</dbReference>
<reference evidence="3 4" key="1">
    <citation type="journal article" date="2005" name="Science">
        <title>The genome of the basidiomycetous yeast and human pathogen Cryptococcus neoformans.</title>
        <authorList>
            <person name="Loftus B.J."/>
            <person name="Fung E."/>
            <person name="Roncaglia P."/>
            <person name="Rowley D."/>
            <person name="Amedeo P."/>
            <person name="Bruno D."/>
            <person name="Vamathevan J."/>
            <person name="Miranda M."/>
            <person name="Anderson I.J."/>
            <person name="Fraser J.A."/>
            <person name="Allen J.E."/>
            <person name="Bosdet I.E."/>
            <person name="Brent M.R."/>
            <person name="Chiu R."/>
            <person name="Doering T.L."/>
            <person name="Donlin M.J."/>
            <person name="D'Souza C.A."/>
            <person name="Fox D.S."/>
            <person name="Grinberg V."/>
            <person name="Fu J."/>
            <person name="Fukushima M."/>
            <person name="Haas B.J."/>
            <person name="Huang J.C."/>
            <person name="Janbon G."/>
            <person name="Jones S.J."/>
            <person name="Koo H.L."/>
            <person name="Krzywinski M.I."/>
            <person name="Kwon-Chung J.K."/>
            <person name="Lengeler K.B."/>
            <person name="Maiti R."/>
            <person name="Marra M.A."/>
            <person name="Marra R.E."/>
            <person name="Mathewson C.A."/>
            <person name="Mitchell T.G."/>
            <person name="Pertea M."/>
            <person name="Riggs F.R."/>
            <person name="Salzberg S.L."/>
            <person name="Schein J.E."/>
            <person name="Shvartsbeyn A."/>
            <person name="Shin H."/>
            <person name="Shumway M."/>
            <person name="Specht C.A."/>
            <person name="Suh B.B."/>
            <person name="Tenney A."/>
            <person name="Utterback T.R."/>
            <person name="Wickes B.L."/>
            <person name="Wortman J.R."/>
            <person name="Wye N.H."/>
            <person name="Kronstad J.W."/>
            <person name="Lodge J.K."/>
            <person name="Heitman J."/>
            <person name="Davis R.W."/>
            <person name="Fraser C.M."/>
            <person name="Hyman R.W."/>
        </authorList>
    </citation>
    <scope>NUCLEOTIDE SEQUENCE [LARGE SCALE GENOMIC DNA]</scope>
    <source>
        <strain evidence="4">JEC21 / ATCC MYA-565</strain>
    </source>
</reference>
<dbReference type="OrthoDB" id="2596791at2759"/>